<reference evidence="4" key="1">
    <citation type="submission" date="2021-06" db="EMBL/GenBank/DDBJ databases">
        <authorList>
            <person name="Hodson N. C."/>
            <person name="Mongue J. A."/>
            <person name="Jaron S. K."/>
        </authorList>
    </citation>
    <scope>NUCLEOTIDE SEQUENCE</scope>
</reference>
<feature type="compositionally biased region" description="Low complexity" evidence="2">
    <location>
        <begin position="319"/>
        <end position="333"/>
    </location>
</feature>
<dbReference type="Proteomes" id="UP000708208">
    <property type="component" value="Unassembled WGS sequence"/>
</dbReference>
<sequence length="373" mass="41270">ALPAITNPNHHPTMCDLISECSECVRSCYWTALSIGKCACHGSLQNLGADLVSFLRPGSSCEGFHELHCGSNTSTVPPLVTTGNTGMIFIILAFMLILMLMVIVWLFPENSERIRTRFRGYVSVVWQGVCSGMVRIRQTLPASPFRRRSQQPPPPPPPPSPVRPARSQRSRIIPTPVQVPSFPNPPDFRLDQALEQQRQILSRFRGLEARLQQLEGRMDWLQNRLLELQNVLKTQQQPQPQLVPSPQTQPLVPPPPPLHPAPPPPPPFRPAPPPQAQICPAPQPPPQLNPAPPPPPQLNPAPPPLPPISPAPPPPLQPSPSTRLRLQQEQQLLTDDEDEVSPPRFIPCRVATRTHPCYLCDTVSSSGKKTCKK</sequence>
<evidence type="ECO:0000256" key="3">
    <source>
        <dbReference type="SAM" id="Phobius"/>
    </source>
</evidence>
<feature type="transmembrane region" description="Helical" evidence="3">
    <location>
        <begin position="87"/>
        <end position="107"/>
    </location>
</feature>
<feature type="compositionally biased region" description="Pro residues" evidence="2">
    <location>
        <begin position="151"/>
        <end position="162"/>
    </location>
</feature>
<dbReference type="AlphaFoldDB" id="A0A8J2KTX4"/>
<keyword evidence="5" id="KW-1185">Reference proteome</keyword>
<evidence type="ECO:0000313" key="4">
    <source>
        <dbReference type="EMBL" id="CAG7823224.1"/>
    </source>
</evidence>
<evidence type="ECO:0000256" key="1">
    <source>
        <dbReference type="SAM" id="Coils"/>
    </source>
</evidence>
<accession>A0A8J2KTX4</accession>
<dbReference type="EMBL" id="CAJVCH010528822">
    <property type="protein sequence ID" value="CAG7823224.1"/>
    <property type="molecule type" value="Genomic_DNA"/>
</dbReference>
<feature type="coiled-coil region" evidence="1">
    <location>
        <begin position="204"/>
        <end position="231"/>
    </location>
</feature>
<feature type="compositionally biased region" description="Pro residues" evidence="2">
    <location>
        <begin position="251"/>
        <end position="318"/>
    </location>
</feature>
<feature type="compositionally biased region" description="Low complexity" evidence="2">
    <location>
        <begin position="236"/>
        <end position="250"/>
    </location>
</feature>
<protein>
    <submittedName>
        <fullName evidence="4">Uncharacterized protein</fullName>
    </submittedName>
</protein>
<organism evidence="4 5">
    <name type="scientific">Allacma fusca</name>
    <dbReference type="NCBI Taxonomy" id="39272"/>
    <lineage>
        <taxon>Eukaryota</taxon>
        <taxon>Metazoa</taxon>
        <taxon>Ecdysozoa</taxon>
        <taxon>Arthropoda</taxon>
        <taxon>Hexapoda</taxon>
        <taxon>Collembola</taxon>
        <taxon>Symphypleona</taxon>
        <taxon>Sminthuridae</taxon>
        <taxon>Allacma</taxon>
    </lineage>
</organism>
<keyword evidence="3" id="KW-0812">Transmembrane</keyword>
<name>A0A8J2KTX4_9HEXA</name>
<feature type="non-terminal residue" evidence="4">
    <location>
        <position position="1"/>
    </location>
</feature>
<keyword evidence="3" id="KW-1133">Transmembrane helix</keyword>
<gene>
    <name evidence="4" type="ORF">AFUS01_LOCUS33451</name>
</gene>
<feature type="region of interest" description="Disordered" evidence="2">
    <location>
        <begin position="236"/>
        <end position="343"/>
    </location>
</feature>
<proteinExistence type="predicted"/>
<feature type="region of interest" description="Disordered" evidence="2">
    <location>
        <begin position="142"/>
        <end position="189"/>
    </location>
</feature>
<keyword evidence="1" id="KW-0175">Coiled coil</keyword>
<keyword evidence="3" id="KW-0472">Membrane</keyword>
<evidence type="ECO:0000313" key="5">
    <source>
        <dbReference type="Proteomes" id="UP000708208"/>
    </source>
</evidence>
<comment type="caution">
    <text evidence="4">The sequence shown here is derived from an EMBL/GenBank/DDBJ whole genome shotgun (WGS) entry which is preliminary data.</text>
</comment>
<evidence type="ECO:0000256" key="2">
    <source>
        <dbReference type="SAM" id="MobiDB-lite"/>
    </source>
</evidence>